<keyword evidence="3" id="KW-1185">Reference proteome</keyword>
<feature type="region of interest" description="Disordered" evidence="1">
    <location>
        <begin position="221"/>
        <end position="242"/>
    </location>
</feature>
<dbReference type="Proteomes" id="UP000011116">
    <property type="component" value="Chromosome 1H"/>
</dbReference>
<evidence type="ECO:0000313" key="2">
    <source>
        <dbReference type="EnsemblPlants" id="HORVU.MOREX.r3.1HG0014800.1"/>
    </source>
</evidence>
<feature type="compositionally biased region" description="Pro residues" evidence="1">
    <location>
        <begin position="230"/>
        <end position="242"/>
    </location>
</feature>
<evidence type="ECO:0000256" key="1">
    <source>
        <dbReference type="SAM" id="MobiDB-lite"/>
    </source>
</evidence>
<proteinExistence type="predicted"/>
<dbReference type="InterPro" id="IPR045282">
    <property type="entry name" value="At4g08330-like"/>
</dbReference>
<reference evidence="3" key="1">
    <citation type="journal article" date="2012" name="Nature">
        <title>A physical, genetic and functional sequence assembly of the barley genome.</title>
        <authorList>
            <consortium name="The International Barley Genome Sequencing Consortium"/>
            <person name="Mayer K.F."/>
            <person name="Waugh R."/>
            <person name="Brown J.W."/>
            <person name="Schulman A."/>
            <person name="Langridge P."/>
            <person name="Platzer M."/>
            <person name="Fincher G.B."/>
            <person name="Muehlbauer G.J."/>
            <person name="Sato K."/>
            <person name="Close T.J."/>
            <person name="Wise R.P."/>
            <person name="Stein N."/>
        </authorList>
    </citation>
    <scope>NUCLEOTIDE SEQUENCE [LARGE SCALE GENOMIC DNA]</scope>
    <source>
        <strain evidence="3">cv. Morex</strain>
    </source>
</reference>
<dbReference type="Gramene" id="HORVU.MOREX.r3.1HG0014800.1">
    <property type="protein sequence ID" value="HORVU.MOREX.r3.1HG0014800.1"/>
    <property type="gene ID" value="HORVU.MOREX.r3.1HG0014800"/>
</dbReference>
<dbReference type="EnsemblPlants" id="HORVU.MOREX.r3.1HG0014800.1">
    <property type="protein sequence ID" value="HORVU.MOREX.r3.1HG0014800.1"/>
    <property type="gene ID" value="HORVU.MOREX.r3.1HG0014800"/>
</dbReference>
<dbReference type="Gene3D" id="2.170.150.20">
    <property type="entry name" value="Peptide methionine sulfoxide reductase"/>
    <property type="match status" value="1"/>
</dbReference>
<feature type="region of interest" description="Disordered" evidence="1">
    <location>
        <begin position="1"/>
        <end position="47"/>
    </location>
</feature>
<dbReference type="AlphaFoldDB" id="A0A8I6WEU4"/>
<name>A0A8I6WEU4_HORVV</name>
<sequence>MMTGTGSVAATWAGRGDDPQRTTTGHVPRSHLTGLDAVDPTHPPTFPPRSGPCPALMAIYTTSVHLPFHTRRIRKQVKISSRIHPSMELDKRTDTPPSTLLPRTASTVTYCCGRCGYDLKLSSTARDTAGIVGAGAGGARRRRRWRGSAAAVVVFDAIDDARFGHLDEFRCLDLRARRLFARRTRLLCRKCGAHLGFGYDDNTAATRPPRYHIKIRALHPASSSDAAAATPPPSGAPAGPRP</sequence>
<evidence type="ECO:0000313" key="3">
    <source>
        <dbReference type="Proteomes" id="UP000011116"/>
    </source>
</evidence>
<reference evidence="2" key="3">
    <citation type="submission" date="2022-01" db="UniProtKB">
        <authorList>
            <consortium name="EnsemblPlants"/>
        </authorList>
    </citation>
    <scope>IDENTIFICATION</scope>
    <source>
        <strain evidence="2">subsp. vulgare</strain>
    </source>
</reference>
<protein>
    <submittedName>
        <fullName evidence="2">Uncharacterized protein</fullName>
    </submittedName>
</protein>
<organism evidence="2 3">
    <name type="scientific">Hordeum vulgare subsp. vulgare</name>
    <name type="common">Domesticated barley</name>
    <dbReference type="NCBI Taxonomy" id="112509"/>
    <lineage>
        <taxon>Eukaryota</taxon>
        <taxon>Viridiplantae</taxon>
        <taxon>Streptophyta</taxon>
        <taxon>Embryophyta</taxon>
        <taxon>Tracheophyta</taxon>
        <taxon>Spermatophyta</taxon>
        <taxon>Magnoliopsida</taxon>
        <taxon>Liliopsida</taxon>
        <taxon>Poales</taxon>
        <taxon>Poaceae</taxon>
        <taxon>BOP clade</taxon>
        <taxon>Pooideae</taxon>
        <taxon>Triticodae</taxon>
        <taxon>Triticeae</taxon>
        <taxon>Hordeinae</taxon>
        <taxon>Hordeum</taxon>
    </lineage>
</organism>
<reference evidence="2" key="2">
    <citation type="submission" date="2020-10" db="EMBL/GenBank/DDBJ databases">
        <authorList>
            <person name="Scholz U."/>
            <person name="Mascher M."/>
            <person name="Fiebig A."/>
        </authorList>
    </citation>
    <scope>NUCLEOTIDE SEQUENCE [LARGE SCALE GENOMIC DNA]</scope>
    <source>
        <strain evidence="2">cv. Morex</strain>
    </source>
</reference>
<dbReference type="Pfam" id="PF24046">
    <property type="entry name" value="At4g08330"/>
    <property type="match status" value="1"/>
</dbReference>
<dbReference type="PANTHER" id="PTHR33674:SF2">
    <property type="entry name" value="OS05G0126800 PROTEIN"/>
    <property type="match status" value="1"/>
</dbReference>
<dbReference type="PANTHER" id="PTHR33674">
    <property type="entry name" value="METHIONINE-S-OXIDE REDUCTASE"/>
    <property type="match status" value="1"/>
</dbReference>
<accession>A0A8I6WEU4</accession>